<proteinExistence type="predicted"/>
<dbReference type="AlphaFoldDB" id="A0A243RHZ1"/>
<organism evidence="4 5">
    <name type="scientific">Streptosporangium minutum</name>
    <dbReference type="NCBI Taxonomy" id="569862"/>
    <lineage>
        <taxon>Bacteria</taxon>
        <taxon>Bacillati</taxon>
        <taxon>Actinomycetota</taxon>
        <taxon>Actinomycetes</taxon>
        <taxon>Streptosporangiales</taxon>
        <taxon>Streptosporangiaceae</taxon>
        <taxon>Streptosporangium</taxon>
    </lineage>
</organism>
<evidence type="ECO:0000313" key="4">
    <source>
        <dbReference type="EMBL" id="OUC94442.1"/>
    </source>
</evidence>
<dbReference type="InterPro" id="IPR027806">
    <property type="entry name" value="HARBI1_dom"/>
</dbReference>
<dbReference type="Pfam" id="PF13359">
    <property type="entry name" value="DDE_Tnp_4"/>
    <property type="match status" value="1"/>
</dbReference>
<comment type="cofactor">
    <cofactor evidence="1">
        <name>a divalent metal cation</name>
        <dbReference type="ChEBI" id="CHEBI:60240"/>
    </cofactor>
</comment>
<dbReference type="EMBL" id="NGFP01000105">
    <property type="protein sequence ID" value="OUC94442.1"/>
    <property type="molecule type" value="Genomic_DNA"/>
</dbReference>
<comment type="caution">
    <text evidence="4">The sequence shown here is derived from an EMBL/GenBank/DDBJ whole genome shotgun (WGS) entry which is preliminary data.</text>
</comment>
<sequence>MGLCIPVRQPTDGNVFDVATRIRDMLLRALRCLGERGFALLTQRWRTLQRITVSPSKIGDIARAVLVLAHFEHSRLI</sequence>
<protein>
    <recommendedName>
        <fullName evidence="3">DDE Tnp4 domain-containing protein</fullName>
    </recommendedName>
</protein>
<evidence type="ECO:0000256" key="1">
    <source>
        <dbReference type="ARBA" id="ARBA00001968"/>
    </source>
</evidence>
<gene>
    <name evidence="4" type="ORF">CA984_22270</name>
</gene>
<evidence type="ECO:0000313" key="5">
    <source>
        <dbReference type="Proteomes" id="UP000194761"/>
    </source>
</evidence>
<evidence type="ECO:0000259" key="3">
    <source>
        <dbReference type="Pfam" id="PF13359"/>
    </source>
</evidence>
<evidence type="ECO:0000256" key="2">
    <source>
        <dbReference type="ARBA" id="ARBA00022723"/>
    </source>
</evidence>
<accession>A0A243RHZ1</accession>
<name>A0A243RHZ1_9ACTN</name>
<reference evidence="4 5" key="1">
    <citation type="submission" date="2017-05" db="EMBL/GenBank/DDBJ databases">
        <title>Biotechnological potential of actinobacteria isolated from South African environments.</title>
        <authorList>
            <person name="Le Roes-Hill M."/>
            <person name="Prins A."/>
            <person name="Durrell K.A."/>
        </authorList>
    </citation>
    <scope>NUCLEOTIDE SEQUENCE [LARGE SCALE GENOMIC DNA]</scope>
    <source>
        <strain evidence="4">M26</strain>
    </source>
</reference>
<dbReference type="Proteomes" id="UP000194761">
    <property type="component" value="Unassembled WGS sequence"/>
</dbReference>
<feature type="domain" description="DDE Tnp4" evidence="3">
    <location>
        <begin position="4"/>
        <end position="68"/>
    </location>
</feature>
<keyword evidence="2" id="KW-0479">Metal-binding</keyword>
<dbReference type="GO" id="GO:0046872">
    <property type="term" value="F:metal ion binding"/>
    <property type="evidence" value="ECO:0007669"/>
    <property type="project" value="UniProtKB-KW"/>
</dbReference>
<keyword evidence="5" id="KW-1185">Reference proteome</keyword>